<dbReference type="EMBL" id="BIXY01000132">
    <property type="protein sequence ID" value="GCF11665.1"/>
    <property type="molecule type" value="Genomic_DNA"/>
</dbReference>
<reference evidence="2 3" key="1">
    <citation type="submission" date="2019-01" db="EMBL/GenBank/DDBJ databases">
        <title>Draft genome sequence of Dictyobacter sp. Uno17.</title>
        <authorList>
            <person name="Wang C.M."/>
            <person name="Zheng Y."/>
            <person name="Sakai Y."/>
            <person name="Abe K."/>
            <person name="Yokota A."/>
            <person name="Yabe S."/>
        </authorList>
    </citation>
    <scope>NUCLEOTIDE SEQUENCE [LARGE SCALE GENOMIC DNA]</scope>
    <source>
        <strain evidence="2 3">Uno17</strain>
    </source>
</reference>
<dbReference type="Proteomes" id="UP000322530">
    <property type="component" value="Unassembled WGS sequence"/>
</dbReference>
<proteinExistence type="predicted"/>
<comment type="caution">
    <text evidence="2">The sequence shown here is derived from an EMBL/GenBank/DDBJ whole genome shotgun (WGS) entry which is preliminary data.</text>
</comment>
<dbReference type="InterPro" id="IPR029058">
    <property type="entry name" value="AB_hydrolase_fold"/>
</dbReference>
<evidence type="ECO:0000313" key="2">
    <source>
        <dbReference type="EMBL" id="GCF11665.1"/>
    </source>
</evidence>
<gene>
    <name evidence="2" type="ORF">KDI_52290</name>
</gene>
<keyword evidence="3" id="KW-1185">Reference proteome</keyword>
<sequence length="267" mass="29271">MKKKTFTVYANGMDFYCEMMGQGPTMVLVPPGSNDCGPYEKLMECLADEFTVLTFDPRGGSRSPDPHPRPVTPELFSDDIAALVQEIPLEKPVSAFGVSSGGQAVLALAKFHPDITRNGIVHEAALQADTPIKNVGFEYFQRIATFSPKIADSSTILSITLLGTVGFTEDAAQRARIAQNGANWAQYYLGTVDRGQYFEEDFAHMAPVDFTIGTWTPSWLTAANQATAARGNRPVTWINSAHAPHVTMPKEMADIIRAKVKQYLRPL</sequence>
<dbReference type="SUPFAM" id="SSF53474">
    <property type="entry name" value="alpha/beta-Hydrolases"/>
    <property type="match status" value="1"/>
</dbReference>
<evidence type="ECO:0000313" key="3">
    <source>
        <dbReference type="Proteomes" id="UP000322530"/>
    </source>
</evidence>
<organism evidence="2 3">
    <name type="scientific">Dictyobacter arantiisoli</name>
    <dbReference type="NCBI Taxonomy" id="2014874"/>
    <lineage>
        <taxon>Bacteria</taxon>
        <taxon>Bacillati</taxon>
        <taxon>Chloroflexota</taxon>
        <taxon>Ktedonobacteria</taxon>
        <taxon>Ktedonobacterales</taxon>
        <taxon>Dictyobacteraceae</taxon>
        <taxon>Dictyobacter</taxon>
    </lineage>
</organism>
<dbReference type="AlphaFoldDB" id="A0A5A5TK85"/>
<dbReference type="Gene3D" id="3.40.50.1820">
    <property type="entry name" value="alpha/beta hydrolase"/>
    <property type="match status" value="1"/>
</dbReference>
<dbReference type="InterPro" id="IPR000073">
    <property type="entry name" value="AB_hydrolase_1"/>
</dbReference>
<accession>A0A5A5TK85</accession>
<name>A0A5A5TK85_9CHLR</name>
<feature type="domain" description="AB hydrolase-1" evidence="1">
    <location>
        <begin position="27"/>
        <end position="130"/>
    </location>
</feature>
<dbReference type="Pfam" id="PF00561">
    <property type="entry name" value="Abhydrolase_1"/>
    <property type="match status" value="1"/>
</dbReference>
<dbReference type="RefSeq" id="WP_172632462.1">
    <property type="nucleotide sequence ID" value="NZ_BIXY01000132.1"/>
</dbReference>
<evidence type="ECO:0000259" key="1">
    <source>
        <dbReference type="Pfam" id="PF00561"/>
    </source>
</evidence>
<protein>
    <recommendedName>
        <fullName evidence="1">AB hydrolase-1 domain-containing protein</fullName>
    </recommendedName>
</protein>